<gene>
    <name evidence="4" type="ORF">X798_06108</name>
</gene>
<feature type="transmembrane region" description="Helical" evidence="2">
    <location>
        <begin position="34"/>
        <end position="52"/>
    </location>
</feature>
<evidence type="ECO:0000313" key="5">
    <source>
        <dbReference type="Proteomes" id="UP000242913"/>
    </source>
</evidence>
<reference evidence="4 5" key="1">
    <citation type="submission" date="2015-12" db="EMBL/GenBank/DDBJ databases">
        <title>Draft genome of the nematode, Onchocerca flexuosa.</title>
        <authorList>
            <person name="Mitreva M."/>
        </authorList>
    </citation>
    <scope>NUCLEOTIDE SEQUENCE [LARGE SCALE GENOMIC DNA]</scope>
    <source>
        <strain evidence="4">Red Deer</strain>
    </source>
</reference>
<keyword evidence="2" id="KW-0812">Transmembrane</keyword>
<feature type="region of interest" description="Disordered" evidence="1">
    <location>
        <begin position="59"/>
        <end position="82"/>
    </location>
</feature>
<feature type="chain" id="PRO_5013122214" evidence="3">
    <location>
        <begin position="17"/>
        <end position="102"/>
    </location>
</feature>
<protein>
    <submittedName>
        <fullName evidence="4">Uncharacterized protein</fullName>
    </submittedName>
</protein>
<feature type="signal peptide" evidence="3">
    <location>
        <begin position="1"/>
        <end position="16"/>
    </location>
</feature>
<keyword evidence="5" id="KW-1185">Reference proteome</keyword>
<accession>A0A238BNT3</accession>
<dbReference type="Proteomes" id="UP000242913">
    <property type="component" value="Unassembled WGS sequence"/>
</dbReference>
<proteinExistence type="predicted"/>
<dbReference type="AlphaFoldDB" id="A0A238BNT3"/>
<evidence type="ECO:0000313" key="4">
    <source>
        <dbReference type="EMBL" id="OZC06902.1"/>
    </source>
</evidence>
<sequence>MCCWLSVVMWPVVTTADSLSSRRGLPRLSGKNHFVVVIVVMVLLAATANAIANRQKVQNCKSERGEESAEEEERKRMKRKEDNKAKLDYTCLASTNEPTVTF</sequence>
<evidence type="ECO:0000256" key="3">
    <source>
        <dbReference type="SAM" id="SignalP"/>
    </source>
</evidence>
<evidence type="ECO:0000256" key="2">
    <source>
        <dbReference type="SAM" id="Phobius"/>
    </source>
</evidence>
<name>A0A238BNT3_9BILA</name>
<organism evidence="4 5">
    <name type="scientific">Onchocerca flexuosa</name>
    <dbReference type="NCBI Taxonomy" id="387005"/>
    <lineage>
        <taxon>Eukaryota</taxon>
        <taxon>Metazoa</taxon>
        <taxon>Ecdysozoa</taxon>
        <taxon>Nematoda</taxon>
        <taxon>Chromadorea</taxon>
        <taxon>Rhabditida</taxon>
        <taxon>Spirurina</taxon>
        <taxon>Spiruromorpha</taxon>
        <taxon>Filarioidea</taxon>
        <taxon>Onchocercidae</taxon>
        <taxon>Onchocerca</taxon>
    </lineage>
</organism>
<keyword evidence="2" id="KW-1133">Transmembrane helix</keyword>
<keyword evidence="3" id="KW-0732">Signal</keyword>
<keyword evidence="2" id="KW-0472">Membrane</keyword>
<evidence type="ECO:0000256" key="1">
    <source>
        <dbReference type="SAM" id="MobiDB-lite"/>
    </source>
</evidence>
<dbReference type="EMBL" id="KZ270053">
    <property type="protein sequence ID" value="OZC06902.1"/>
    <property type="molecule type" value="Genomic_DNA"/>
</dbReference>
<feature type="compositionally biased region" description="Basic and acidic residues" evidence="1">
    <location>
        <begin position="61"/>
        <end position="82"/>
    </location>
</feature>